<protein>
    <submittedName>
        <fullName evidence="1">HAD superfamily hydrolase</fullName>
    </submittedName>
</protein>
<reference evidence="1 2" key="1">
    <citation type="submission" date="2020-05" db="EMBL/GenBank/DDBJ databases">
        <title>Identification and distribution of gene clusters putatively required for synthesis of sphingolipid metabolism inhibitors in phylogenetically diverse species of the filamentous fungus Fusarium.</title>
        <authorList>
            <person name="Kim H.-S."/>
            <person name="Busman M."/>
            <person name="Brown D.W."/>
            <person name="Divon H."/>
            <person name="Uhlig S."/>
            <person name="Proctor R.H."/>
        </authorList>
    </citation>
    <scope>NUCLEOTIDE SEQUENCE [LARGE SCALE GENOMIC DNA]</scope>
    <source>
        <strain evidence="1 2">NRRL 20693</strain>
    </source>
</reference>
<dbReference type="Pfam" id="PF00702">
    <property type="entry name" value="Hydrolase"/>
    <property type="match status" value="1"/>
</dbReference>
<dbReference type="OrthoDB" id="426235at2759"/>
<gene>
    <name evidence="1" type="ORF">FHETE_10825</name>
</gene>
<dbReference type="AlphaFoldDB" id="A0A8H5SN76"/>
<dbReference type="Proteomes" id="UP000567885">
    <property type="component" value="Unassembled WGS sequence"/>
</dbReference>
<dbReference type="Gene3D" id="1.10.260.80">
    <property type="match status" value="1"/>
</dbReference>
<dbReference type="NCBIfam" id="TIGR01549">
    <property type="entry name" value="HAD-SF-IA-v1"/>
    <property type="match status" value="1"/>
</dbReference>
<dbReference type="InterPro" id="IPR023214">
    <property type="entry name" value="HAD_sf"/>
</dbReference>
<evidence type="ECO:0000313" key="2">
    <source>
        <dbReference type="Proteomes" id="UP000567885"/>
    </source>
</evidence>
<accession>A0A8H5SN76</accession>
<dbReference type="InterPro" id="IPR006439">
    <property type="entry name" value="HAD-SF_hydro_IA"/>
</dbReference>
<name>A0A8H5SN76_FUSHE</name>
<dbReference type="PANTHER" id="PTHR43885">
    <property type="entry name" value="HALOACID DEHALOGENASE-LIKE HYDROLASE"/>
    <property type="match status" value="1"/>
</dbReference>
<sequence>MDLPKLDSQGSPVRFPDCCLSISGKLIQILADIFSNTTFSEETPTVLSIGSGSGILEALLLAHAPSQSLLNVEGVEVQQSSWKDPVNKYLPEQAIYTVRGTWDVISRLQDPDVTALMFVYPRQASLISEYMKAISEQDLNVRVIVWLGPMADWEVFESCFTTRDGNTQFIIGEKRQGAEAGLDEYELMVVLDSMLRRVVSIMASSSPKRFIPLKKGNHDLPTGTPSLHGVVFDMDGTLCEPQTYMFKEMKDALGISKTTDILEHVDTLPKAEQPEALEKIRNIERKAMKAQTPQPGLMTLMTYLDTNAIPKAICTRNFDVPVQNLIEKFLEGSRFHPIVTRDFHPPKPDPAGILHIAKDWGLKDESGEGDASGLIMVGDSIDDMTAGRKAGAATVLLVNDVNQALAEHAHTDLVITTLDELVDVLEHGFVGREIVSE</sequence>
<dbReference type="CDD" id="cd01427">
    <property type="entry name" value="HAD_like"/>
    <property type="match status" value="1"/>
</dbReference>
<dbReference type="EMBL" id="JAAGWQ010000320">
    <property type="protein sequence ID" value="KAF5656739.1"/>
    <property type="molecule type" value="Genomic_DNA"/>
</dbReference>
<comment type="caution">
    <text evidence="1">The sequence shown here is derived from an EMBL/GenBank/DDBJ whole genome shotgun (WGS) entry which is preliminary data.</text>
</comment>
<dbReference type="SFLD" id="SFLDS00003">
    <property type="entry name" value="Haloacid_Dehalogenase"/>
    <property type="match status" value="1"/>
</dbReference>
<dbReference type="InterPro" id="IPR036412">
    <property type="entry name" value="HAD-like_sf"/>
</dbReference>
<proteinExistence type="predicted"/>
<dbReference type="SUPFAM" id="SSF56784">
    <property type="entry name" value="HAD-like"/>
    <property type="match status" value="1"/>
</dbReference>
<keyword evidence="1" id="KW-0378">Hydrolase</keyword>
<evidence type="ECO:0000313" key="1">
    <source>
        <dbReference type="EMBL" id="KAF5656739.1"/>
    </source>
</evidence>
<dbReference type="Gene3D" id="3.40.50.1000">
    <property type="entry name" value="HAD superfamily/HAD-like"/>
    <property type="match status" value="1"/>
</dbReference>
<dbReference type="GO" id="GO:0016791">
    <property type="term" value="F:phosphatase activity"/>
    <property type="evidence" value="ECO:0007669"/>
    <property type="project" value="UniProtKB-ARBA"/>
</dbReference>
<dbReference type="SFLD" id="SFLDG01129">
    <property type="entry name" value="C1.5:_HAD__Beta-PGM__Phosphata"/>
    <property type="match status" value="1"/>
</dbReference>
<keyword evidence="2" id="KW-1185">Reference proteome</keyword>
<dbReference type="PANTHER" id="PTHR43885:SF1">
    <property type="entry name" value="SUPERFAMILY HYDROLASE, PUTATIVE (AFU_ORTHOLOGUE AFUA_4G13290)-RELATED"/>
    <property type="match status" value="1"/>
</dbReference>
<organism evidence="1 2">
    <name type="scientific">Fusarium heterosporum</name>
    <dbReference type="NCBI Taxonomy" id="42747"/>
    <lineage>
        <taxon>Eukaryota</taxon>
        <taxon>Fungi</taxon>
        <taxon>Dikarya</taxon>
        <taxon>Ascomycota</taxon>
        <taxon>Pezizomycotina</taxon>
        <taxon>Sordariomycetes</taxon>
        <taxon>Hypocreomycetidae</taxon>
        <taxon>Hypocreales</taxon>
        <taxon>Nectriaceae</taxon>
        <taxon>Fusarium</taxon>
        <taxon>Fusarium heterosporum species complex</taxon>
    </lineage>
</organism>